<gene>
    <name evidence="1" type="ORF">FHX80_1280</name>
</gene>
<dbReference type="Proteomes" id="UP000318186">
    <property type="component" value="Unassembled WGS sequence"/>
</dbReference>
<evidence type="ECO:0000313" key="2">
    <source>
        <dbReference type="Proteomes" id="UP000318186"/>
    </source>
</evidence>
<dbReference type="AlphaFoldDB" id="A0A561TXC6"/>
<protein>
    <submittedName>
        <fullName evidence="1">Uncharacterized protein</fullName>
    </submittedName>
</protein>
<proteinExistence type="predicted"/>
<dbReference type="EMBL" id="VIWW01000002">
    <property type="protein sequence ID" value="TWF91765.1"/>
    <property type="molecule type" value="Genomic_DNA"/>
</dbReference>
<accession>A0A561TXC6</accession>
<dbReference type="RefSeq" id="WP_145767628.1">
    <property type="nucleotide sequence ID" value="NZ_VIWW01000002.1"/>
</dbReference>
<name>A0A561TXC6_9ACTN</name>
<sequence length="667" mass="73049">MSTRSGTTWVTGTTGPLHNGIGDMYVTIGADQRGSGRPSFTRFADDQLAWLRRVLVAPPGMGKARSELADTGTVILDGVPGSGRTCAARVLLREHHKDMGAFRELLPDEEGELPLADPELVGAGDRLLLDLSAADTVRWAASRADLSALRKAVHEKHAHLVIVMPHGGTLESDLQQYRVEILQPCRAWVLRRHLRMHGVPTEQYLRPDPTVTEFLYEQRPLREIADFADLVRRAREAAASGEEFTQWCATARKAQADRREEVATLVATLRDSSQRALLISVAMLHGAHADVVHRAAQLLLRTVGSPPDDLPLLQRKDLAERLGEISAGAGPDGHVRFRDLDYDSTIRTHFWDHMPDLRQHLGTWTARIVALSGPSITQELRDGLVAKLAGEYLRTGRAEGLASLAEDWGSTATSRAGLEAAVQALTCGLGDPAHARTFRGWIYQWCANKQLKGEFARVLVQVCADVIAADHPDQAMLRLYYLARRDDGTADAMQALSDMVQSSHRLRRRLLHRLARCEPSQADLGIFLRVGVAEALTDPYDNGRALAEEESVQSSVITCWRAVLNKLPRPTWQPYTERWLHASVDAGDKGGLLLDLLVGAADRCEGRRGAAFAALYASARDAERTAPGGSSRAALTTDLLFQKICSAQGFSRPITPPQAASPRGTVL</sequence>
<reference evidence="1 2" key="1">
    <citation type="submission" date="2019-06" db="EMBL/GenBank/DDBJ databases">
        <title>Sequencing the genomes of 1000 actinobacteria strains.</title>
        <authorList>
            <person name="Klenk H.-P."/>
        </authorList>
    </citation>
    <scope>NUCLEOTIDE SEQUENCE [LARGE SCALE GENOMIC DNA]</scope>
    <source>
        <strain evidence="1 2">DSM 42059</strain>
    </source>
</reference>
<dbReference type="OrthoDB" id="3848913at2"/>
<evidence type="ECO:0000313" key="1">
    <source>
        <dbReference type="EMBL" id="TWF91765.1"/>
    </source>
</evidence>
<organism evidence="1 2">
    <name type="scientific">Streptomyces brevispora</name>
    <dbReference type="NCBI Taxonomy" id="887462"/>
    <lineage>
        <taxon>Bacteria</taxon>
        <taxon>Bacillati</taxon>
        <taxon>Actinomycetota</taxon>
        <taxon>Actinomycetes</taxon>
        <taxon>Kitasatosporales</taxon>
        <taxon>Streptomycetaceae</taxon>
        <taxon>Streptomyces</taxon>
    </lineage>
</organism>
<comment type="caution">
    <text evidence="1">The sequence shown here is derived from an EMBL/GenBank/DDBJ whole genome shotgun (WGS) entry which is preliminary data.</text>
</comment>